<sequence>MSQTTMIVGLDGSDAGKRALDFAKTRAKLIGDCHILLVYVIEWSPFSFQTAEENEKRHARREEELNLAHERVVGPAVQEAEAEGCSVEGIVRHGDVAEILEGLAKKREASQIVVGRMGERNMKERLFGGVTGRLVAASTVPITVIP</sequence>
<dbReference type="RefSeq" id="WP_184566147.1">
    <property type="nucleotide sequence ID" value="NZ_JACIEI010000008.1"/>
</dbReference>
<dbReference type="CDD" id="cd00293">
    <property type="entry name" value="USP-like"/>
    <property type="match status" value="1"/>
</dbReference>
<dbReference type="AlphaFoldDB" id="A0A7W6H2G9"/>
<feature type="domain" description="UspA" evidence="2">
    <location>
        <begin position="5"/>
        <end position="146"/>
    </location>
</feature>
<evidence type="ECO:0000313" key="4">
    <source>
        <dbReference type="Proteomes" id="UP000530268"/>
    </source>
</evidence>
<comment type="caution">
    <text evidence="3">The sequence shown here is derived from an EMBL/GenBank/DDBJ whole genome shotgun (WGS) entry which is preliminary data.</text>
</comment>
<comment type="similarity">
    <text evidence="1">Belongs to the universal stress protein A family.</text>
</comment>
<dbReference type="EMBL" id="JACIEI010000008">
    <property type="protein sequence ID" value="MBB3994804.1"/>
    <property type="molecule type" value="Genomic_DNA"/>
</dbReference>
<dbReference type="Proteomes" id="UP000530268">
    <property type="component" value="Unassembled WGS sequence"/>
</dbReference>
<dbReference type="Gene3D" id="3.40.50.620">
    <property type="entry name" value="HUPs"/>
    <property type="match status" value="1"/>
</dbReference>
<dbReference type="PANTHER" id="PTHR46268:SF6">
    <property type="entry name" value="UNIVERSAL STRESS PROTEIN UP12"/>
    <property type="match status" value="1"/>
</dbReference>
<dbReference type="PRINTS" id="PR01438">
    <property type="entry name" value="UNVRSLSTRESS"/>
</dbReference>
<evidence type="ECO:0000313" key="3">
    <source>
        <dbReference type="EMBL" id="MBB3994804.1"/>
    </source>
</evidence>
<proteinExistence type="inferred from homology"/>
<dbReference type="PANTHER" id="PTHR46268">
    <property type="entry name" value="STRESS RESPONSE PROTEIN NHAX"/>
    <property type="match status" value="1"/>
</dbReference>
<gene>
    <name evidence="3" type="ORF">GGR95_002453</name>
</gene>
<evidence type="ECO:0000259" key="2">
    <source>
        <dbReference type="Pfam" id="PF00582"/>
    </source>
</evidence>
<dbReference type="SUPFAM" id="SSF52402">
    <property type="entry name" value="Adenine nucleotide alpha hydrolases-like"/>
    <property type="match status" value="1"/>
</dbReference>
<dbReference type="InterPro" id="IPR006016">
    <property type="entry name" value="UspA"/>
</dbReference>
<name>A0A7W6H2G9_9RHOB</name>
<dbReference type="Pfam" id="PF00582">
    <property type="entry name" value="Usp"/>
    <property type="match status" value="1"/>
</dbReference>
<keyword evidence="4" id="KW-1185">Reference proteome</keyword>
<protein>
    <submittedName>
        <fullName evidence="3">Nucleotide-binding universal stress UspA family protein</fullName>
    </submittedName>
</protein>
<evidence type="ECO:0000256" key="1">
    <source>
        <dbReference type="ARBA" id="ARBA00008791"/>
    </source>
</evidence>
<dbReference type="InterPro" id="IPR006015">
    <property type="entry name" value="Universal_stress_UspA"/>
</dbReference>
<organism evidence="3 4">
    <name type="scientific">Sulfitobacter undariae</name>
    <dbReference type="NCBI Taxonomy" id="1563671"/>
    <lineage>
        <taxon>Bacteria</taxon>
        <taxon>Pseudomonadati</taxon>
        <taxon>Pseudomonadota</taxon>
        <taxon>Alphaproteobacteria</taxon>
        <taxon>Rhodobacterales</taxon>
        <taxon>Roseobacteraceae</taxon>
        <taxon>Sulfitobacter</taxon>
    </lineage>
</organism>
<accession>A0A7W6H2G9</accession>
<reference evidence="3 4" key="1">
    <citation type="submission" date="2020-08" db="EMBL/GenBank/DDBJ databases">
        <title>Genomic Encyclopedia of Type Strains, Phase IV (KMG-IV): sequencing the most valuable type-strain genomes for metagenomic binning, comparative biology and taxonomic classification.</title>
        <authorList>
            <person name="Goeker M."/>
        </authorList>
    </citation>
    <scope>NUCLEOTIDE SEQUENCE [LARGE SCALE GENOMIC DNA]</scope>
    <source>
        <strain evidence="3 4">DSM 102234</strain>
    </source>
</reference>
<dbReference type="InterPro" id="IPR014729">
    <property type="entry name" value="Rossmann-like_a/b/a_fold"/>
</dbReference>